<dbReference type="GO" id="GO:0090563">
    <property type="term" value="F:protein-phosphocysteine-sugar phosphotransferase activity"/>
    <property type="evidence" value="ECO:0007669"/>
    <property type="project" value="TreeGrafter"/>
</dbReference>
<dbReference type="PANTHER" id="PTHR30505">
    <property type="entry name" value="FRUCTOSE-LIKE PERMEASE"/>
    <property type="match status" value="1"/>
</dbReference>
<evidence type="ECO:0000256" key="5">
    <source>
        <dbReference type="ARBA" id="ARBA00022683"/>
    </source>
</evidence>
<organism evidence="11 12">
    <name type="scientific">Seinonella peptonophila</name>
    <dbReference type="NCBI Taxonomy" id="112248"/>
    <lineage>
        <taxon>Bacteria</taxon>
        <taxon>Bacillati</taxon>
        <taxon>Bacillota</taxon>
        <taxon>Bacilli</taxon>
        <taxon>Bacillales</taxon>
        <taxon>Thermoactinomycetaceae</taxon>
        <taxon>Seinonella</taxon>
    </lineage>
</organism>
<evidence type="ECO:0000256" key="4">
    <source>
        <dbReference type="ARBA" id="ARBA00022597"/>
    </source>
</evidence>
<keyword evidence="2" id="KW-0813">Transport</keyword>
<feature type="transmembrane region" description="Helical" evidence="9">
    <location>
        <begin position="91"/>
        <end position="116"/>
    </location>
</feature>
<evidence type="ECO:0000256" key="8">
    <source>
        <dbReference type="ARBA" id="ARBA00023136"/>
    </source>
</evidence>
<dbReference type="Proteomes" id="UP000184476">
    <property type="component" value="Unassembled WGS sequence"/>
</dbReference>
<evidence type="ECO:0000256" key="2">
    <source>
        <dbReference type="ARBA" id="ARBA00022448"/>
    </source>
</evidence>
<keyword evidence="3" id="KW-1003">Cell membrane</keyword>
<evidence type="ECO:0000313" key="12">
    <source>
        <dbReference type="Proteomes" id="UP000184476"/>
    </source>
</evidence>
<dbReference type="InterPro" id="IPR050864">
    <property type="entry name" value="Bacterial_PTS_Sugar_Transport"/>
</dbReference>
<dbReference type="PANTHER" id="PTHR30505:SF0">
    <property type="entry name" value="FRUCTOSE-LIKE PTS SYSTEM EIIBC COMPONENT-RELATED"/>
    <property type="match status" value="1"/>
</dbReference>
<dbReference type="GO" id="GO:0008982">
    <property type="term" value="F:protein-N(PI)-phosphohistidine-sugar phosphotransferase activity"/>
    <property type="evidence" value="ECO:0007669"/>
    <property type="project" value="InterPro"/>
</dbReference>
<dbReference type="AlphaFoldDB" id="A0A1M4ZTC6"/>
<evidence type="ECO:0000256" key="3">
    <source>
        <dbReference type="ARBA" id="ARBA00022475"/>
    </source>
</evidence>
<keyword evidence="6 9" id="KW-0812">Transmembrane</keyword>
<dbReference type="PROSITE" id="PS51104">
    <property type="entry name" value="PTS_EIIC_TYPE_2"/>
    <property type="match status" value="1"/>
</dbReference>
<sequence>MSKGSQIYKHIMTGVSYFLPFVIAGGMLMSLAFLIDAGNVGTKTYGSTIPLAAWLLETGKIAFSLMLPILAGFVAFSIADRPGILPGIVAGMVAQSGGSGFIGAILGGFVAGYIIYLLKKLTSNIPRTFEATKTLIIFPVIGLLLTAGVMIAVNAVVEPLNQFLTGALKDLSGTSSILLGAVIGGMLAFDMGGPVNKTAYLFSVASLTGADGSATSSIVMAAAACSGMTISMSCALATTLFPKKFNDNLKGAGKAAYVMGASYIAEGAIPFVIAKPKQILPSIITGAAVAGALVSAFGVKMSAPIGGIFTIPLTSNIPLYILSFIIGTLVSTLMIGFLTKKEEPVEQT</sequence>
<comment type="subcellular location">
    <subcellularLocation>
        <location evidence="1">Cell inner membrane</location>
        <topology evidence="1">Multi-pass membrane protein</topology>
    </subcellularLocation>
</comment>
<dbReference type="NCBIfam" id="TIGR01427">
    <property type="entry name" value="PTS_IIC_fructo"/>
    <property type="match status" value="1"/>
</dbReference>
<name>A0A1M4ZTC6_9BACL</name>
<dbReference type="InterPro" id="IPR003352">
    <property type="entry name" value="PTS_EIIC"/>
</dbReference>
<feature type="transmembrane region" description="Helical" evidence="9">
    <location>
        <begin position="177"/>
        <end position="195"/>
    </location>
</feature>
<dbReference type="InterPro" id="IPR006327">
    <property type="entry name" value="PTS_IIC_fruc"/>
</dbReference>
<evidence type="ECO:0000256" key="1">
    <source>
        <dbReference type="ARBA" id="ARBA00004429"/>
    </source>
</evidence>
<dbReference type="STRING" id="112248.SAMN05444392_11097"/>
<dbReference type="GO" id="GO:0005886">
    <property type="term" value="C:plasma membrane"/>
    <property type="evidence" value="ECO:0007669"/>
    <property type="project" value="UniProtKB-SubCell"/>
</dbReference>
<dbReference type="GO" id="GO:0009401">
    <property type="term" value="P:phosphoenolpyruvate-dependent sugar phosphotransferase system"/>
    <property type="evidence" value="ECO:0007669"/>
    <property type="project" value="UniProtKB-KW"/>
</dbReference>
<dbReference type="EMBL" id="FQVL01000010">
    <property type="protein sequence ID" value="SHF21087.1"/>
    <property type="molecule type" value="Genomic_DNA"/>
</dbReference>
<evidence type="ECO:0000256" key="9">
    <source>
        <dbReference type="SAM" id="Phobius"/>
    </source>
</evidence>
<feature type="transmembrane region" description="Helical" evidence="9">
    <location>
        <begin position="12"/>
        <end position="35"/>
    </location>
</feature>
<gene>
    <name evidence="11" type="ORF">SAMN05444392_11097</name>
</gene>
<evidence type="ECO:0000259" key="10">
    <source>
        <dbReference type="PROSITE" id="PS51104"/>
    </source>
</evidence>
<feature type="domain" description="PTS EIIC type-2" evidence="10">
    <location>
        <begin position="7"/>
        <end position="348"/>
    </location>
</feature>
<dbReference type="InterPro" id="IPR013014">
    <property type="entry name" value="PTS_EIIC_2"/>
</dbReference>
<evidence type="ECO:0000313" key="11">
    <source>
        <dbReference type="EMBL" id="SHF21087.1"/>
    </source>
</evidence>
<feature type="transmembrane region" description="Helical" evidence="9">
    <location>
        <begin position="215"/>
        <end position="242"/>
    </location>
</feature>
<feature type="transmembrane region" description="Helical" evidence="9">
    <location>
        <begin position="254"/>
        <end position="273"/>
    </location>
</feature>
<keyword evidence="7 9" id="KW-1133">Transmembrane helix</keyword>
<evidence type="ECO:0000256" key="6">
    <source>
        <dbReference type="ARBA" id="ARBA00022692"/>
    </source>
</evidence>
<keyword evidence="8 9" id="KW-0472">Membrane</keyword>
<keyword evidence="5" id="KW-0598">Phosphotransferase system</keyword>
<accession>A0A1M4ZTC6</accession>
<keyword evidence="12" id="KW-1185">Reference proteome</keyword>
<feature type="transmembrane region" description="Helical" evidence="9">
    <location>
        <begin position="136"/>
        <end position="157"/>
    </location>
</feature>
<protein>
    <submittedName>
        <fullName evidence="11">PTS system, fructose subfamily, IIC component</fullName>
    </submittedName>
</protein>
<dbReference type="OrthoDB" id="9782569at2"/>
<dbReference type="GO" id="GO:0005351">
    <property type="term" value="F:carbohydrate:proton symporter activity"/>
    <property type="evidence" value="ECO:0007669"/>
    <property type="project" value="InterPro"/>
</dbReference>
<feature type="transmembrane region" description="Helical" evidence="9">
    <location>
        <begin position="61"/>
        <end position="79"/>
    </location>
</feature>
<proteinExistence type="predicted"/>
<feature type="transmembrane region" description="Helical" evidence="9">
    <location>
        <begin position="319"/>
        <end position="338"/>
    </location>
</feature>
<dbReference type="Pfam" id="PF02378">
    <property type="entry name" value="PTS_EIIC"/>
    <property type="match status" value="1"/>
</dbReference>
<feature type="transmembrane region" description="Helical" evidence="9">
    <location>
        <begin position="279"/>
        <end position="299"/>
    </location>
</feature>
<evidence type="ECO:0000256" key="7">
    <source>
        <dbReference type="ARBA" id="ARBA00022989"/>
    </source>
</evidence>
<keyword evidence="4" id="KW-0762">Sugar transport</keyword>
<reference evidence="11 12" key="1">
    <citation type="submission" date="2016-11" db="EMBL/GenBank/DDBJ databases">
        <authorList>
            <person name="Jaros S."/>
            <person name="Januszkiewicz K."/>
            <person name="Wedrychowicz H."/>
        </authorList>
    </citation>
    <scope>NUCLEOTIDE SEQUENCE [LARGE SCALE GENOMIC DNA]</scope>
    <source>
        <strain evidence="11 12">DSM 44666</strain>
    </source>
</reference>
<dbReference type="RefSeq" id="WP_073156134.1">
    <property type="nucleotide sequence ID" value="NZ_FQVL01000010.1"/>
</dbReference>